<keyword evidence="2" id="KW-1185">Reference proteome</keyword>
<dbReference type="HOGENOM" id="CLU_2245010_0_0_7"/>
<evidence type="ECO:0000313" key="1">
    <source>
        <dbReference type="EMBL" id="ETW98828.1"/>
    </source>
</evidence>
<gene>
    <name evidence="1" type="ORF">ETSY2_42125</name>
</gene>
<dbReference type="Proteomes" id="UP000019140">
    <property type="component" value="Unassembled WGS sequence"/>
</dbReference>
<name>W4LL79_9BACT</name>
<reference evidence="1 2" key="1">
    <citation type="journal article" date="2014" name="Nature">
        <title>An environmental bacterial taxon with a large and distinct metabolic repertoire.</title>
        <authorList>
            <person name="Wilson M.C."/>
            <person name="Mori T."/>
            <person name="Ruckert C."/>
            <person name="Uria A.R."/>
            <person name="Helf M.J."/>
            <person name="Takada K."/>
            <person name="Gernert C."/>
            <person name="Steffens U.A."/>
            <person name="Heycke N."/>
            <person name="Schmitt S."/>
            <person name="Rinke C."/>
            <person name="Helfrich E.J."/>
            <person name="Brachmann A.O."/>
            <person name="Gurgui C."/>
            <person name="Wakimoto T."/>
            <person name="Kracht M."/>
            <person name="Crusemann M."/>
            <person name="Hentschel U."/>
            <person name="Abe I."/>
            <person name="Matsunaga S."/>
            <person name="Kalinowski J."/>
            <person name="Takeyama H."/>
            <person name="Piel J."/>
        </authorList>
    </citation>
    <scope>NUCLEOTIDE SEQUENCE [LARGE SCALE GENOMIC DNA]</scope>
    <source>
        <strain evidence="2">TSY2</strain>
    </source>
</reference>
<organism evidence="1 2">
    <name type="scientific">Candidatus Entotheonella gemina</name>
    <dbReference type="NCBI Taxonomy" id="1429439"/>
    <lineage>
        <taxon>Bacteria</taxon>
        <taxon>Pseudomonadati</taxon>
        <taxon>Nitrospinota/Tectimicrobiota group</taxon>
        <taxon>Candidatus Tectimicrobiota</taxon>
        <taxon>Candidatus Entotheonellia</taxon>
        <taxon>Candidatus Entotheonellales</taxon>
        <taxon>Candidatus Entotheonellaceae</taxon>
        <taxon>Candidatus Entotheonella</taxon>
    </lineage>
</organism>
<evidence type="ECO:0000313" key="2">
    <source>
        <dbReference type="Proteomes" id="UP000019140"/>
    </source>
</evidence>
<comment type="caution">
    <text evidence="1">The sequence shown here is derived from an EMBL/GenBank/DDBJ whole genome shotgun (WGS) entry which is preliminary data.</text>
</comment>
<protein>
    <submittedName>
        <fullName evidence="1">Uncharacterized protein</fullName>
    </submittedName>
</protein>
<dbReference type="AlphaFoldDB" id="W4LL79"/>
<accession>W4LL79</accession>
<dbReference type="EMBL" id="AZHX01001906">
    <property type="protein sequence ID" value="ETW98828.1"/>
    <property type="molecule type" value="Genomic_DNA"/>
</dbReference>
<sequence length="104" mass="11558">MLFYADRNSKPSHAFEFAEVTQVDLPDRVLPNHVETSQGLISNENPITGSYFIPFYLFLLLSRCGPFIAPGGKEVYVLRSAPGSSRETCVGFAFQEKGLTQVLQ</sequence>
<proteinExistence type="predicted"/>